<dbReference type="GO" id="GO:0071949">
    <property type="term" value="F:FAD binding"/>
    <property type="evidence" value="ECO:0007669"/>
    <property type="project" value="InterPro"/>
</dbReference>
<dbReference type="AlphaFoldDB" id="A0A3B0TJK8"/>
<dbReference type="Gene3D" id="3.40.30.120">
    <property type="match status" value="1"/>
</dbReference>
<keyword evidence="2" id="KW-0285">Flavoprotein</keyword>
<reference evidence="5" key="1">
    <citation type="submission" date="2018-06" db="EMBL/GenBank/DDBJ databases">
        <authorList>
            <person name="Zhirakovskaya E."/>
        </authorList>
    </citation>
    <scope>NUCLEOTIDE SEQUENCE</scope>
</reference>
<dbReference type="PANTHER" id="PTHR43004:SF19">
    <property type="entry name" value="BINDING MONOOXYGENASE, PUTATIVE (JCVI)-RELATED"/>
    <property type="match status" value="1"/>
</dbReference>
<dbReference type="InterPro" id="IPR050641">
    <property type="entry name" value="RIFMO-like"/>
</dbReference>
<evidence type="ECO:0000259" key="4">
    <source>
        <dbReference type="Pfam" id="PF01494"/>
    </source>
</evidence>
<dbReference type="InterPro" id="IPR002938">
    <property type="entry name" value="FAD-bd"/>
</dbReference>
<dbReference type="PANTHER" id="PTHR43004">
    <property type="entry name" value="TRK SYSTEM POTASSIUM UPTAKE PROTEIN"/>
    <property type="match status" value="1"/>
</dbReference>
<dbReference type="EMBL" id="UOEK01000390">
    <property type="protein sequence ID" value="VAW07236.1"/>
    <property type="molecule type" value="Genomic_DNA"/>
</dbReference>
<dbReference type="InterPro" id="IPR036188">
    <property type="entry name" value="FAD/NAD-bd_sf"/>
</dbReference>
<accession>A0A3B0TJK8</accession>
<evidence type="ECO:0000256" key="1">
    <source>
        <dbReference type="ARBA" id="ARBA00001974"/>
    </source>
</evidence>
<protein>
    <submittedName>
        <fullName evidence="5">2-polyprenyl-6-methoxyphenol hydroxylase and related FAD-dependent oxidoreductases</fullName>
    </submittedName>
</protein>
<gene>
    <name evidence="5" type="ORF">MNBD_ACTINO02-2846</name>
</gene>
<evidence type="ECO:0000313" key="5">
    <source>
        <dbReference type="EMBL" id="VAW07236.1"/>
    </source>
</evidence>
<feature type="domain" description="FAD-binding" evidence="4">
    <location>
        <begin position="6"/>
        <end position="341"/>
    </location>
</feature>
<name>A0A3B0TJK8_9ZZZZ</name>
<evidence type="ECO:0000256" key="2">
    <source>
        <dbReference type="ARBA" id="ARBA00022630"/>
    </source>
</evidence>
<sequence>MSEHHPIVIVGAGPVGLSAALELAALDRPSVVLEMRSAESDGSRAICWSQRTLEIWKRVGVAQPVIDRGVTWQVGKVFYEEDLAYEFDLQPEPGFAMPAFVNLQQNIVEGLLLEAVAAAGVIDLRWATTVTKSSSTDEQATLTVDGPDGSYVISCDWLIAADGARSTVRRDAGLSLIGRTFEDKFLISDIRMTGTMPTERWFWFDPPFHQGRSTLLHRQSDDVWRVDFQLGRDVDPEEETDPERIKKRIQAMFGDDIEFEIEWVSIYRFQSRHLENFRHKRALFVGDSAHQVSPFGARGANAGIQDAENLVWKLDLVMSDTAPESLLDTYSDERVYAAAENLAVTTQTIDFMTPQSDTDLALRTATLGLARRHGFARPLVNSGRLSVATVHHGSPLSTADSAVFEGDVELGGPVLDAPVHGADGDWLLDYVGREFVLLFYGNTSDVPAGLPPDLRVVTIGEGGDIVDISGLVAKRLGWSEGCGVLVRPDQHLAARWKSVTVAGVVAGLARARGMAEAA</sequence>
<keyword evidence="3" id="KW-0274">FAD</keyword>
<dbReference type="PRINTS" id="PR00420">
    <property type="entry name" value="RNGMNOXGNASE"/>
</dbReference>
<dbReference type="Pfam" id="PF01494">
    <property type="entry name" value="FAD_binding_3"/>
    <property type="match status" value="1"/>
</dbReference>
<dbReference type="NCBIfam" id="NF006002">
    <property type="entry name" value="PRK08132.1"/>
    <property type="match status" value="1"/>
</dbReference>
<organism evidence="5">
    <name type="scientific">hydrothermal vent metagenome</name>
    <dbReference type="NCBI Taxonomy" id="652676"/>
    <lineage>
        <taxon>unclassified sequences</taxon>
        <taxon>metagenomes</taxon>
        <taxon>ecological metagenomes</taxon>
    </lineage>
</organism>
<dbReference type="Gene3D" id="3.50.50.60">
    <property type="entry name" value="FAD/NAD(P)-binding domain"/>
    <property type="match status" value="1"/>
</dbReference>
<dbReference type="Gene3D" id="3.30.70.2450">
    <property type="match status" value="1"/>
</dbReference>
<evidence type="ECO:0000256" key="3">
    <source>
        <dbReference type="ARBA" id="ARBA00022827"/>
    </source>
</evidence>
<comment type="cofactor">
    <cofactor evidence="1">
        <name>FAD</name>
        <dbReference type="ChEBI" id="CHEBI:57692"/>
    </cofactor>
</comment>
<proteinExistence type="predicted"/>
<dbReference type="SUPFAM" id="SSF51905">
    <property type="entry name" value="FAD/NAD(P)-binding domain"/>
    <property type="match status" value="1"/>
</dbReference>
<dbReference type="GO" id="GO:0016709">
    <property type="term" value="F:oxidoreductase activity, acting on paired donors, with incorporation or reduction of molecular oxygen, NAD(P)H as one donor, and incorporation of one atom of oxygen"/>
    <property type="evidence" value="ECO:0007669"/>
    <property type="project" value="UniProtKB-ARBA"/>
</dbReference>